<gene>
    <name evidence="1" type="ORF">ZEAMMB73_Zm00001d013821</name>
</gene>
<proteinExistence type="predicted"/>
<evidence type="ECO:0000313" key="1">
    <source>
        <dbReference type="EMBL" id="AQK64464.1"/>
    </source>
</evidence>
<organism evidence="1">
    <name type="scientific">Zea mays</name>
    <name type="common">Maize</name>
    <dbReference type="NCBI Taxonomy" id="4577"/>
    <lineage>
        <taxon>Eukaryota</taxon>
        <taxon>Viridiplantae</taxon>
        <taxon>Streptophyta</taxon>
        <taxon>Embryophyta</taxon>
        <taxon>Tracheophyta</taxon>
        <taxon>Spermatophyta</taxon>
        <taxon>Magnoliopsida</taxon>
        <taxon>Liliopsida</taxon>
        <taxon>Poales</taxon>
        <taxon>Poaceae</taxon>
        <taxon>PACMAD clade</taxon>
        <taxon>Panicoideae</taxon>
        <taxon>Andropogonodae</taxon>
        <taxon>Andropogoneae</taxon>
        <taxon>Tripsacinae</taxon>
        <taxon>Zea</taxon>
    </lineage>
</organism>
<sequence>MFWVEFLRISLQEIPILSGLARPIWGHSSFCCQRSCCLCFIQIHMQGWFRYWRARSIGC</sequence>
<reference evidence="1" key="1">
    <citation type="submission" date="2015-12" db="EMBL/GenBank/DDBJ databases">
        <title>Update maize B73 reference genome by single molecule sequencing technologies.</title>
        <authorList>
            <consortium name="Maize Genome Sequencing Project"/>
            <person name="Ware D."/>
        </authorList>
    </citation>
    <scope>NUCLEOTIDE SEQUENCE</scope>
    <source>
        <tissue evidence="1">Seedling</tissue>
    </source>
</reference>
<feature type="non-terminal residue" evidence="1">
    <location>
        <position position="59"/>
    </location>
</feature>
<dbReference type="AlphaFoldDB" id="A0A1D6GMF3"/>
<protein>
    <submittedName>
        <fullName evidence="1">Uncharacterized protein</fullName>
    </submittedName>
</protein>
<accession>A0A1D6GMF3</accession>
<name>A0A1D6GMF3_MAIZE</name>
<dbReference type="EMBL" id="CM000781">
    <property type="protein sequence ID" value="AQK64464.1"/>
    <property type="molecule type" value="Genomic_DNA"/>
</dbReference>